<dbReference type="InterPro" id="IPR013783">
    <property type="entry name" value="Ig-like_fold"/>
</dbReference>
<evidence type="ECO:0000256" key="2">
    <source>
        <dbReference type="SAM" id="Phobius"/>
    </source>
</evidence>
<evidence type="ECO:0000313" key="7">
    <source>
        <dbReference type="EMBL" id="XBW07664.1"/>
    </source>
</evidence>
<feature type="transmembrane region" description="Helical" evidence="2">
    <location>
        <begin position="785"/>
        <end position="806"/>
    </location>
</feature>
<dbReference type="GO" id="GO:0005975">
    <property type="term" value="P:carbohydrate metabolic process"/>
    <property type="evidence" value="ECO:0007669"/>
    <property type="project" value="UniProtKB-ARBA"/>
</dbReference>
<accession>A0AAU7V5U7</accession>
<feature type="transmembrane region" description="Helical" evidence="2">
    <location>
        <begin position="38"/>
        <end position="57"/>
    </location>
</feature>
<feature type="region of interest" description="Disordered" evidence="1">
    <location>
        <begin position="815"/>
        <end position="836"/>
    </location>
</feature>
<feature type="domain" description="Surface adhesin CshA non-repetitive" evidence="4">
    <location>
        <begin position="85"/>
        <end position="320"/>
    </location>
</feature>
<dbReference type="Pfam" id="PF20674">
    <property type="entry name" value="SpaA_3"/>
    <property type="match status" value="1"/>
</dbReference>
<evidence type="ECO:0000259" key="3">
    <source>
        <dbReference type="Pfam" id="PF17802"/>
    </source>
</evidence>
<evidence type="ECO:0000256" key="1">
    <source>
        <dbReference type="SAM" id="MobiDB-lite"/>
    </source>
</evidence>
<dbReference type="EMBL" id="CP138335">
    <property type="protein sequence ID" value="XBW07664.1"/>
    <property type="molecule type" value="Genomic_DNA"/>
</dbReference>
<gene>
    <name evidence="7" type="ORF">SAC06_08450</name>
</gene>
<sequence length="836" mass="88563">MPASAFPVNYQSASNPGSTDRGLEVNLRGSHRNRYRHAILLSLFLGTCGLFVTASLLHSVPARADAGNAVITGCAFATGGALAKRLCWLDFDGFSTIDGEHTSAGQGQLEEFDGGLYGNVSDFPVTIDIPGTTLRLTAKLDVEGQGRGRVVRAMPFPTWESGDGSNGAFLGRHGFYVLDQQYHPALYMVKNSGQSATTRVTLKDIQLTQGSKPVAHYSILVADAETTDRGEWISWTTDSEHGFKVLPNDPTKPQTPMGNACGGTVAFEQAGFVARCDGPIETYDKTGTAMLAAEAPDEPGLGWSVTQEMSGNGQQGVAFAVQISGMEGTVEIPDRVVTGVGPDGPRFDGGDFRIQVQHNGDNPLTASTGTDGNQASTVPGSFVQSQSDDYVRWSVTASPEGALANYRQDWDCTLRNGMGEEFTPSWAGASPEFVVGSGEFGLCTVTLTPARLTLQKALAGKPTAQLASPEDWDLSAGDLPYGPGSEAGVTYPVAAGTYRLSEAPNQANPNTASYRLADLSCVDDAGRPVSSADDSVSLAAGDQVSCVFTNELAPARLTLIKEYTPEATVIMGSHAPDVEAWALSAMGMDRDSTVLLTGASGSPEVTDVEVTPGTYLLSERLPQWEGIVSLDQIACHDLKTDELVAVTNEEVVLEPGSEVACTFQNRAVDGTLTWKKVDEKSGVLLPDSAWTLTTDGHEPFGVEDCQQQGCVGQLDQDPTPGAFKVKGLPWGDYQLAESQAPVGYQRLTEARTVNLQVGGNLDLGPIGNRQSDGIALPLTGGIGRLGFLVPGLGIVMMAAILASLNLRSRRLVEPSDHRKTIRNTNGPHSDERNAEQ</sequence>
<keyword evidence="2" id="KW-1133">Transmembrane helix</keyword>
<dbReference type="InterPro" id="IPR040683">
    <property type="entry name" value="CshA_NR2"/>
</dbReference>
<feature type="domain" description="SpaA-like prealbumin fold" evidence="3">
    <location>
        <begin position="670"/>
        <end position="756"/>
    </location>
</feature>
<dbReference type="Pfam" id="PF18651">
    <property type="entry name" value="CshA_NR2"/>
    <property type="match status" value="1"/>
</dbReference>
<dbReference type="AlphaFoldDB" id="A0AAU7V5U7"/>
<organism evidence="7">
    <name type="scientific">Scrofimicrobium appendicitidis</name>
    <dbReference type="NCBI Taxonomy" id="3079930"/>
    <lineage>
        <taxon>Bacteria</taxon>
        <taxon>Bacillati</taxon>
        <taxon>Actinomycetota</taxon>
        <taxon>Actinomycetes</taxon>
        <taxon>Actinomycetales</taxon>
        <taxon>Actinomycetaceae</taxon>
        <taxon>Scrofimicrobium</taxon>
    </lineage>
</organism>
<dbReference type="InterPro" id="IPR041033">
    <property type="entry name" value="SpaA_PFL_dom_1"/>
</dbReference>
<keyword evidence="2" id="KW-0472">Membrane</keyword>
<dbReference type="RefSeq" id="WP_350257867.1">
    <property type="nucleotide sequence ID" value="NZ_CP138335.1"/>
</dbReference>
<dbReference type="Pfam" id="PF17802">
    <property type="entry name" value="SpaA"/>
    <property type="match status" value="1"/>
</dbReference>
<feature type="domain" description="SpaA-like prealbumin fold" evidence="5">
    <location>
        <begin position="449"/>
        <end position="547"/>
    </location>
</feature>
<proteinExistence type="predicted"/>
<name>A0AAU7V5U7_9ACTO</name>
<dbReference type="Gene3D" id="2.60.40.10">
    <property type="entry name" value="Immunoglobulins"/>
    <property type="match status" value="1"/>
</dbReference>
<evidence type="ECO:0000259" key="5">
    <source>
        <dbReference type="Pfam" id="PF19403"/>
    </source>
</evidence>
<keyword evidence="2" id="KW-0812">Transmembrane</keyword>
<protein>
    <submittedName>
        <fullName evidence="7">SpaA isopeptide-forming pilin-related protein</fullName>
    </submittedName>
</protein>
<dbReference type="InterPro" id="IPR045826">
    <property type="entry name" value="SpaA_PFL_dom_2"/>
</dbReference>
<feature type="domain" description="SpaA-like prealbumin fold" evidence="5">
    <location>
        <begin position="554"/>
        <end position="662"/>
    </location>
</feature>
<evidence type="ECO:0000259" key="4">
    <source>
        <dbReference type="Pfam" id="PF18651"/>
    </source>
</evidence>
<feature type="domain" description="SpaA-like prealbumin fold" evidence="6">
    <location>
        <begin position="352"/>
        <end position="448"/>
    </location>
</feature>
<feature type="compositionally biased region" description="Polar residues" evidence="1">
    <location>
        <begin position="9"/>
        <end position="18"/>
    </location>
</feature>
<reference evidence="7" key="1">
    <citation type="submission" date="2023-11" db="EMBL/GenBank/DDBJ databases">
        <title>Scrofimicrobium hongkongense sp. nov., isolated from a patient with peritonitis.</title>
        <authorList>
            <person name="Lao H.Y."/>
            <person name="Wong A.Y.P."/>
            <person name="Ng T.L."/>
            <person name="Wong R.Y.L."/>
            <person name="Yau M.C.Y."/>
            <person name="Lam J.Y.W."/>
            <person name="Siu G.K.H."/>
        </authorList>
    </citation>
    <scope>NUCLEOTIDE SEQUENCE</scope>
    <source>
        <strain evidence="7">R131</strain>
    </source>
</reference>
<dbReference type="KEGG" id="sapp:SAC06_08450"/>
<dbReference type="Pfam" id="PF19403">
    <property type="entry name" value="SpaA_2"/>
    <property type="match status" value="2"/>
</dbReference>
<evidence type="ECO:0000259" key="6">
    <source>
        <dbReference type="Pfam" id="PF20674"/>
    </source>
</evidence>
<dbReference type="InterPro" id="IPR048834">
    <property type="entry name" value="SpaA_pre-album"/>
</dbReference>
<feature type="region of interest" description="Disordered" evidence="1">
    <location>
        <begin position="1"/>
        <end position="21"/>
    </location>
</feature>